<evidence type="ECO:0000256" key="1">
    <source>
        <dbReference type="ARBA" id="ARBA00004141"/>
    </source>
</evidence>
<dbReference type="Gene3D" id="1.25.60.10">
    <property type="entry name" value="MgtE N-terminal domain-like"/>
    <property type="match status" value="1"/>
</dbReference>
<gene>
    <name evidence="18" type="ORF">CHS0354_006937</name>
</gene>
<keyword evidence="19" id="KW-1185">Reference proteome</keyword>
<dbReference type="SMART" id="SM00116">
    <property type="entry name" value="CBS"/>
    <property type="match status" value="2"/>
</dbReference>
<dbReference type="InterPro" id="IPR038076">
    <property type="entry name" value="MgtE_N_sf"/>
</dbReference>
<evidence type="ECO:0000313" key="19">
    <source>
        <dbReference type="Proteomes" id="UP001195483"/>
    </source>
</evidence>
<sequence>MSMSTRFFSIDSPICYEGPQTDNPLAFRYYDPTRLVNGKSMKEHLRFAVCYWHNFVGNGSDPFGEPTFPKFWANYPDPIDAAKAKADYAFQLFKLLDVPYFCFHDADVVSLGNSFAEGQRNLAVSEDILRKKMDETGIKLLWGTANLFSHKRYMAGAATSPEPDVFAYAAAQVKNALEMTHRLKGENYVLWGGREGYDTLMNTDLKRELDQLARFLSLVVNHKHKIGFKGTLLIEPKPQEPTKHQYDYDVASVYGFLKHYGLEKEFKVNIEANHATLAGHTFEHEIALASVLGIFGSLDMNRGDDRCGWDTDQFPNNLHDITLAMYEVLKAGGFTTGGLNFDAKLRRQSIDHDDLLYAHIGGMDICARGLLTENWKPCAPRAMRSGRAIPANKSSPLRQVWNHSMNMCLSIIYLHRSIPDPDEKGFDSVYPSHRLIPGMVHLQDKDDILSVITAHLHEENLSAVENILSDLKSNDIAYVLCHTDRDEFSVLLPMVINYKPADLAEIVPELSSDALNRFIEYCRENQLERLVKDIFREIFNDDAVSILSSLHKDEAAWLSRTMDNRDYALTRMMLEYPEESAGRMMSTDFISAPSTHTVLEALNLIKERGEEVETANYVYVTDNEGILKGVVSLRELVFQPNNRRLADIMNDDVIHIETMTDQEEAAKAVEHYNLSAIPVTDNGVLKGIITVDDVIDIIRAETTEDIMKLAGSASGDIYSAPSPIKSALRRFPWLAVAFMGGMITVKIMGWLSDAIPRIEFLAFVPVIGGMSGNVANQASTVIVRGLATGKIHISRLRHVLISELLTALILGTAFGGMLYFTSELEFEGVVNLGITVSAAIICSMLAASFFGSTVPMLFNALSIDPAIATGPFVTVSIDIVGMLIYMISIHTVVYLTG</sequence>
<keyword evidence="11 15" id="KW-0413">Isomerase</keyword>
<keyword evidence="10 16" id="KW-0472">Membrane</keyword>
<evidence type="ECO:0000256" key="14">
    <source>
        <dbReference type="PROSITE-ProRule" id="PRU00703"/>
    </source>
</evidence>
<proteinExistence type="inferred from homology"/>
<feature type="domain" description="CBS" evidence="17">
    <location>
        <begin position="649"/>
        <end position="704"/>
    </location>
</feature>
<evidence type="ECO:0000256" key="2">
    <source>
        <dbReference type="ARBA" id="ARBA00005765"/>
    </source>
</evidence>
<keyword evidence="8 16" id="KW-0460">Magnesium</keyword>
<feature type="transmembrane region" description="Helical" evidence="16">
    <location>
        <begin position="832"/>
        <end position="858"/>
    </location>
</feature>
<dbReference type="EMBL" id="JAEAOA010000469">
    <property type="protein sequence ID" value="KAK3608896.1"/>
    <property type="molecule type" value="Genomic_DNA"/>
</dbReference>
<dbReference type="InterPro" id="IPR000644">
    <property type="entry name" value="CBS_dom"/>
</dbReference>
<evidence type="ECO:0000256" key="6">
    <source>
        <dbReference type="ARBA" id="ARBA00022692"/>
    </source>
</evidence>
<dbReference type="InterPro" id="IPR006668">
    <property type="entry name" value="Mg_transptr_MgtE_intracell_dom"/>
</dbReference>
<comment type="similarity">
    <text evidence="2 15">Belongs to the xylose isomerase family.</text>
</comment>
<evidence type="ECO:0000313" key="18">
    <source>
        <dbReference type="EMBL" id="KAK3608896.1"/>
    </source>
</evidence>
<dbReference type="NCBIfam" id="TIGR02630">
    <property type="entry name" value="xylose_isom_A"/>
    <property type="match status" value="1"/>
</dbReference>
<dbReference type="InterPro" id="IPR046342">
    <property type="entry name" value="CBS_dom_sf"/>
</dbReference>
<comment type="subcellular location">
    <subcellularLocation>
        <location evidence="16">Cell membrane</location>
        <topology evidence="16">Multi-pass membrane protein</topology>
    </subcellularLocation>
    <subcellularLocation>
        <location evidence="1">Membrane</location>
        <topology evidence="1">Multi-pass membrane protein</topology>
    </subcellularLocation>
</comment>
<keyword evidence="9 16" id="KW-1133">Transmembrane helix</keyword>
<evidence type="ECO:0000256" key="10">
    <source>
        <dbReference type="ARBA" id="ARBA00023136"/>
    </source>
</evidence>
<organism evidence="18 19">
    <name type="scientific">Potamilus streckersoni</name>
    <dbReference type="NCBI Taxonomy" id="2493646"/>
    <lineage>
        <taxon>Eukaryota</taxon>
        <taxon>Metazoa</taxon>
        <taxon>Spiralia</taxon>
        <taxon>Lophotrochozoa</taxon>
        <taxon>Mollusca</taxon>
        <taxon>Bivalvia</taxon>
        <taxon>Autobranchia</taxon>
        <taxon>Heteroconchia</taxon>
        <taxon>Palaeoheterodonta</taxon>
        <taxon>Unionida</taxon>
        <taxon>Unionoidea</taxon>
        <taxon>Unionidae</taxon>
        <taxon>Ambleminae</taxon>
        <taxon>Lampsilini</taxon>
        <taxon>Potamilus</taxon>
    </lineage>
</organism>
<dbReference type="Proteomes" id="UP001195483">
    <property type="component" value="Unassembled WGS sequence"/>
</dbReference>
<dbReference type="Gene3D" id="3.10.580.10">
    <property type="entry name" value="CBS-domain"/>
    <property type="match status" value="1"/>
</dbReference>
<feature type="transmembrane region" description="Helical" evidence="16">
    <location>
        <begin position="799"/>
        <end position="820"/>
    </location>
</feature>
<dbReference type="Pfam" id="PF03448">
    <property type="entry name" value="MgtE_N"/>
    <property type="match status" value="1"/>
</dbReference>
<dbReference type="CDD" id="cd04606">
    <property type="entry name" value="CBS_pair_Mg_transporter"/>
    <property type="match status" value="1"/>
</dbReference>
<keyword evidence="12 15" id="KW-0119">Carbohydrate metabolism</keyword>
<reference evidence="18" key="3">
    <citation type="submission" date="2023-05" db="EMBL/GenBank/DDBJ databases">
        <authorList>
            <person name="Smith C.H."/>
        </authorList>
    </citation>
    <scope>NUCLEOTIDE SEQUENCE</scope>
    <source>
        <strain evidence="18">CHS0354</strain>
        <tissue evidence="18">Mantle</tissue>
    </source>
</reference>
<dbReference type="PROSITE" id="PS51371">
    <property type="entry name" value="CBS"/>
    <property type="match status" value="2"/>
</dbReference>
<feature type="domain" description="CBS" evidence="17">
    <location>
        <begin position="585"/>
        <end position="648"/>
    </location>
</feature>
<name>A0AAE0WBV5_9BIVA</name>
<dbReference type="Gene3D" id="1.10.357.20">
    <property type="entry name" value="SLC41 divalent cation transporters, integral membrane domain"/>
    <property type="match status" value="1"/>
</dbReference>
<dbReference type="SUPFAM" id="SSF54631">
    <property type="entry name" value="CBS-domain pair"/>
    <property type="match status" value="1"/>
</dbReference>
<dbReference type="PANTHER" id="PTHR48408">
    <property type="match status" value="1"/>
</dbReference>
<keyword evidence="14" id="KW-0129">CBS domain</keyword>
<dbReference type="EC" id="5.3.1.5" evidence="15"/>
<dbReference type="InterPro" id="IPR006667">
    <property type="entry name" value="SLC41_membr_dom"/>
</dbReference>
<evidence type="ECO:0000256" key="5">
    <source>
        <dbReference type="ARBA" id="ARBA00022629"/>
    </source>
</evidence>
<dbReference type="GO" id="GO:0042732">
    <property type="term" value="P:D-xylose metabolic process"/>
    <property type="evidence" value="ECO:0007669"/>
    <property type="project" value="UniProtKB-KW"/>
</dbReference>
<dbReference type="PANTHER" id="PTHR48408:SF1">
    <property type="entry name" value="XYLOSE ISOMERASE"/>
    <property type="match status" value="1"/>
</dbReference>
<dbReference type="PRINTS" id="PR00688">
    <property type="entry name" value="XYLOSISMRASE"/>
</dbReference>
<comment type="catalytic activity">
    <reaction evidence="13 15">
        <text>alpha-D-xylose = alpha-D-xylulofuranose</text>
        <dbReference type="Rhea" id="RHEA:22816"/>
        <dbReference type="ChEBI" id="CHEBI:28518"/>
        <dbReference type="ChEBI" id="CHEBI:188998"/>
        <dbReference type="EC" id="5.3.1.5"/>
    </reaction>
</comment>
<keyword evidence="5 15" id="KW-0859">Xylose metabolism</keyword>
<evidence type="ECO:0000256" key="3">
    <source>
        <dbReference type="ARBA" id="ARBA00009749"/>
    </source>
</evidence>
<evidence type="ECO:0000256" key="11">
    <source>
        <dbReference type="ARBA" id="ARBA00023235"/>
    </source>
</evidence>
<evidence type="ECO:0000256" key="12">
    <source>
        <dbReference type="ARBA" id="ARBA00023277"/>
    </source>
</evidence>
<dbReference type="NCBIfam" id="TIGR00400">
    <property type="entry name" value="mgtE"/>
    <property type="match status" value="1"/>
</dbReference>
<dbReference type="InterPro" id="IPR001998">
    <property type="entry name" value="Xylose_isomerase"/>
</dbReference>
<accession>A0AAE0WBV5</accession>
<dbReference type="InterPro" id="IPR013452">
    <property type="entry name" value="Xylose_isom_bac"/>
</dbReference>
<keyword evidence="4 16" id="KW-0813">Transport</keyword>
<feature type="transmembrane region" description="Helical" evidence="16">
    <location>
        <begin position="870"/>
        <end position="895"/>
    </location>
</feature>
<dbReference type="AlphaFoldDB" id="A0AAE0WBV5"/>
<dbReference type="SUPFAM" id="SSF158791">
    <property type="entry name" value="MgtE N-terminal domain-like"/>
    <property type="match status" value="1"/>
</dbReference>
<dbReference type="NCBIfam" id="NF003998">
    <property type="entry name" value="PRK05474.1"/>
    <property type="match status" value="1"/>
</dbReference>
<dbReference type="Pfam" id="PF01769">
    <property type="entry name" value="MgtE"/>
    <property type="match status" value="1"/>
</dbReference>
<dbReference type="GO" id="GO:0005886">
    <property type="term" value="C:plasma membrane"/>
    <property type="evidence" value="ECO:0007669"/>
    <property type="project" value="UniProtKB-SubCell"/>
</dbReference>
<evidence type="ECO:0000256" key="8">
    <source>
        <dbReference type="ARBA" id="ARBA00022842"/>
    </source>
</evidence>
<keyword evidence="7 15" id="KW-0479">Metal-binding</keyword>
<dbReference type="SUPFAM" id="SSF161093">
    <property type="entry name" value="MgtE membrane domain-like"/>
    <property type="match status" value="1"/>
</dbReference>
<dbReference type="GO" id="GO:0009045">
    <property type="term" value="F:xylose isomerase activity"/>
    <property type="evidence" value="ECO:0007669"/>
    <property type="project" value="UniProtKB-EC"/>
</dbReference>
<reference evidence="18" key="1">
    <citation type="journal article" date="2021" name="Genome Biol. Evol.">
        <title>A High-Quality Reference Genome for a Parasitic Bivalve with Doubly Uniparental Inheritance (Bivalvia: Unionida).</title>
        <authorList>
            <person name="Smith C.H."/>
        </authorList>
    </citation>
    <scope>NUCLEOTIDE SEQUENCE</scope>
    <source>
        <strain evidence="18">CHS0354</strain>
    </source>
</reference>
<dbReference type="InterPro" id="IPR036237">
    <property type="entry name" value="Xyl_isomerase-like_sf"/>
</dbReference>
<dbReference type="Gene3D" id="3.20.20.150">
    <property type="entry name" value="Divalent-metal-dependent TIM barrel enzymes"/>
    <property type="match status" value="1"/>
</dbReference>
<comment type="subunit">
    <text evidence="16">Homodimer.</text>
</comment>
<evidence type="ECO:0000256" key="7">
    <source>
        <dbReference type="ARBA" id="ARBA00022723"/>
    </source>
</evidence>
<dbReference type="SMART" id="SM00924">
    <property type="entry name" value="MgtE_N"/>
    <property type="match status" value="1"/>
</dbReference>
<dbReference type="HAMAP" id="MF_00455">
    <property type="entry name" value="Xylose_isom_A"/>
    <property type="match status" value="1"/>
</dbReference>
<comment type="function">
    <text evidence="16">Acts as a magnesium transporter.</text>
</comment>
<comment type="caution">
    <text evidence="18">The sequence shown here is derived from an EMBL/GenBank/DDBJ whole genome shotgun (WGS) entry which is preliminary data.</text>
</comment>
<evidence type="ECO:0000256" key="13">
    <source>
        <dbReference type="ARBA" id="ARBA00033659"/>
    </source>
</evidence>
<evidence type="ECO:0000256" key="16">
    <source>
        <dbReference type="RuleBase" id="RU362011"/>
    </source>
</evidence>
<evidence type="ECO:0000256" key="4">
    <source>
        <dbReference type="ARBA" id="ARBA00022448"/>
    </source>
</evidence>
<dbReference type="InterPro" id="IPR036739">
    <property type="entry name" value="SLC41_membr_dom_sf"/>
</dbReference>
<keyword evidence="16" id="KW-1003">Cell membrane</keyword>
<dbReference type="PROSITE" id="PS51415">
    <property type="entry name" value="XYLOSE_ISOMERASE"/>
    <property type="match status" value="1"/>
</dbReference>
<evidence type="ECO:0000256" key="9">
    <source>
        <dbReference type="ARBA" id="ARBA00022989"/>
    </source>
</evidence>
<evidence type="ECO:0000256" key="15">
    <source>
        <dbReference type="RuleBase" id="RU000609"/>
    </source>
</evidence>
<reference evidence="18" key="2">
    <citation type="journal article" date="2021" name="Genome Biol. Evol.">
        <title>Developing a high-quality reference genome for a parasitic bivalve with doubly uniparental inheritance (Bivalvia: Unionida).</title>
        <authorList>
            <person name="Smith C.H."/>
        </authorList>
    </citation>
    <scope>NUCLEOTIDE SEQUENCE</scope>
    <source>
        <strain evidence="18">CHS0354</strain>
        <tissue evidence="18">Mantle</tissue>
    </source>
</reference>
<dbReference type="SUPFAM" id="SSF51658">
    <property type="entry name" value="Xylose isomerase-like"/>
    <property type="match status" value="1"/>
</dbReference>
<comment type="similarity">
    <text evidence="3 16">Belongs to the SLC41A transporter family.</text>
</comment>
<dbReference type="Pfam" id="PF00571">
    <property type="entry name" value="CBS"/>
    <property type="match status" value="2"/>
</dbReference>
<dbReference type="GO" id="GO:0046872">
    <property type="term" value="F:metal ion binding"/>
    <property type="evidence" value="ECO:0007669"/>
    <property type="project" value="UniProtKB-KW"/>
</dbReference>
<dbReference type="InterPro" id="IPR006669">
    <property type="entry name" value="MgtE_transporter"/>
</dbReference>
<dbReference type="GO" id="GO:0015095">
    <property type="term" value="F:magnesium ion transmembrane transporter activity"/>
    <property type="evidence" value="ECO:0007669"/>
    <property type="project" value="InterPro"/>
</dbReference>
<comment type="caution">
    <text evidence="16">Lacks conserved residue(s) required for the propagation of feature annotation.</text>
</comment>
<protein>
    <recommendedName>
        <fullName evidence="15 16">Multifunctional fusion protein</fullName>
    </recommendedName>
    <domain>
        <recommendedName>
            <fullName evidence="15">Xylose isomerase</fullName>
            <ecNumber evidence="15">5.3.1.5</ecNumber>
        </recommendedName>
    </domain>
    <domain>
        <recommendedName>
            <fullName evidence="16">Magnesium transporter MgtE</fullName>
        </recommendedName>
    </domain>
</protein>
<evidence type="ECO:0000259" key="17">
    <source>
        <dbReference type="PROSITE" id="PS51371"/>
    </source>
</evidence>
<keyword evidence="6 16" id="KW-0812">Transmembrane</keyword>